<name>I2FUW9_USTHO</name>
<keyword evidence="7" id="KW-0539">Nucleus</keyword>
<comment type="subcellular location">
    <subcellularLocation>
        <location evidence="2">Nucleus</location>
    </subcellularLocation>
</comment>
<comment type="function">
    <text evidence="1">May play a role in mRNA splicing.</text>
</comment>
<evidence type="ECO:0000313" key="10">
    <source>
        <dbReference type="EMBL" id="CCF50712.1"/>
    </source>
</evidence>
<keyword evidence="6" id="KW-0508">mRNA splicing</keyword>
<dbReference type="eggNOG" id="KOG3263">
    <property type="taxonomic scope" value="Eukaryota"/>
</dbReference>
<evidence type="ECO:0000256" key="1">
    <source>
        <dbReference type="ARBA" id="ARBA00003632"/>
    </source>
</evidence>
<feature type="compositionally biased region" description="Basic and acidic residues" evidence="8">
    <location>
        <begin position="14"/>
        <end position="31"/>
    </location>
</feature>
<protein>
    <recommendedName>
        <fullName evidence="9">U4/U6.U5 small nuclear ribonucleoprotein 27kDa protein domain-containing protein</fullName>
    </recommendedName>
</protein>
<dbReference type="GO" id="GO:0006397">
    <property type="term" value="P:mRNA processing"/>
    <property type="evidence" value="ECO:0007669"/>
    <property type="project" value="UniProtKB-KW"/>
</dbReference>
<evidence type="ECO:0000256" key="5">
    <source>
        <dbReference type="ARBA" id="ARBA00022664"/>
    </source>
</evidence>
<feature type="compositionally biased region" description="Basic and acidic residues" evidence="8">
    <location>
        <begin position="116"/>
        <end position="129"/>
    </location>
</feature>
<dbReference type="HOGENOM" id="CLU_075596_1_0_1"/>
<evidence type="ECO:0000256" key="7">
    <source>
        <dbReference type="ARBA" id="ARBA00023242"/>
    </source>
</evidence>
<feature type="compositionally biased region" description="Polar residues" evidence="8">
    <location>
        <begin position="156"/>
        <end position="168"/>
    </location>
</feature>
<feature type="compositionally biased region" description="Pro residues" evidence="8">
    <location>
        <begin position="1"/>
        <end position="13"/>
    </location>
</feature>
<keyword evidence="11" id="KW-1185">Reference proteome</keyword>
<keyword evidence="5" id="KW-0507">mRNA processing</keyword>
<proteinExistence type="inferred from homology"/>
<sequence>MSGRRPPPPPPRPYIDDSRSGYRENRGEPSDRRRRSPSPSYSRSSRNNAGQRDWRKDERVPPPPRRDEEGRPDRAGRGDYRSRDRDDRYRDRPPRPRPSAYDDDGLLPRPRSPRRHRDEPLRSRDDRSRPSASGRRSRSPQALAPSAPTRHGGKAATSTEGQSGTSQGIGAEAGEEGGEEGDRDEAEGDEDAMAAMMGFGGFGTTKGKKVAGNAAGAAEVKKERTWRQYMNRKGGFNRPLDKIK</sequence>
<reference evidence="10 11" key="1">
    <citation type="journal article" date="2012" name="Plant Cell">
        <title>Genome comparison of barley and maize smut fungi reveals targeted loss of RNA silencing components and species-specific presence of transposable elements.</title>
        <authorList>
            <person name="Laurie J.D."/>
            <person name="Ali S."/>
            <person name="Linning R."/>
            <person name="Mannhaupt G."/>
            <person name="Wong P."/>
            <person name="Gueldener U."/>
            <person name="Muensterkoetter M."/>
            <person name="Moore R."/>
            <person name="Kahmann R."/>
            <person name="Bakkeren G."/>
            <person name="Schirawski J."/>
        </authorList>
    </citation>
    <scope>NUCLEOTIDE SEQUENCE [LARGE SCALE GENOMIC DNA]</scope>
    <source>
        <strain evidence="11">Uh4875-4</strain>
    </source>
</reference>
<dbReference type="EMBL" id="CAGI01000157">
    <property type="protein sequence ID" value="CCF50712.1"/>
    <property type="molecule type" value="Genomic_DNA"/>
</dbReference>
<dbReference type="GO" id="GO:0008380">
    <property type="term" value="P:RNA splicing"/>
    <property type="evidence" value="ECO:0007669"/>
    <property type="project" value="UniProtKB-KW"/>
</dbReference>
<dbReference type="PANTHER" id="PTHR31077:SF1">
    <property type="entry name" value="U4_U6.U5 SMALL NUCLEAR RIBONUCLEOPROTEIN 27 KDA PROTEIN"/>
    <property type="match status" value="1"/>
</dbReference>
<dbReference type="Pfam" id="PF08648">
    <property type="entry name" value="SNRNP27"/>
    <property type="match status" value="1"/>
</dbReference>
<dbReference type="PANTHER" id="PTHR31077">
    <property type="entry name" value="U4/U6.U5 SMALL NUCLEAR RIBONUCLEOPROTEIN 27 KDA PROTEIN"/>
    <property type="match status" value="1"/>
</dbReference>
<feature type="compositionally biased region" description="Low complexity" evidence="8">
    <location>
        <begin position="37"/>
        <end position="46"/>
    </location>
</feature>
<evidence type="ECO:0000256" key="3">
    <source>
        <dbReference type="ARBA" id="ARBA00008218"/>
    </source>
</evidence>
<evidence type="ECO:0000256" key="4">
    <source>
        <dbReference type="ARBA" id="ARBA00011825"/>
    </source>
</evidence>
<feature type="region of interest" description="Disordered" evidence="8">
    <location>
        <begin position="1"/>
        <end position="191"/>
    </location>
</feature>
<gene>
    <name evidence="10" type="ORF">UHOR_06264</name>
</gene>
<dbReference type="OMA" id="VDSSTMW"/>
<feature type="domain" description="U4/U6.U5 small nuclear ribonucleoprotein 27kDa protein" evidence="9">
    <location>
        <begin position="189"/>
        <end position="243"/>
    </location>
</feature>
<dbReference type="AlphaFoldDB" id="I2FUW9"/>
<evidence type="ECO:0000256" key="6">
    <source>
        <dbReference type="ARBA" id="ARBA00023187"/>
    </source>
</evidence>
<dbReference type="Proteomes" id="UP000006174">
    <property type="component" value="Unassembled WGS sequence"/>
</dbReference>
<feature type="compositionally biased region" description="Acidic residues" evidence="8">
    <location>
        <begin position="173"/>
        <end position="191"/>
    </location>
</feature>
<evidence type="ECO:0000313" key="11">
    <source>
        <dbReference type="Proteomes" id="UP000006174"/>
    </source>
</evidence>
<dbReference type="InterPro" id="IPR013957">
    <property type="entry name" value="SNRNP27"/>
</dbReference>
<comment type="subunit">
    <text evidence="4">Part of a tri-snRNP complex.</text>
</comment>
<accession>I2FUW9</accession>
<evidence type="ECO:0000259" key="9">
    <source>
        <dbReference type="Pfam" id="PF08648"/>
    </source>
</evidence>
<feature type="compositionally biased region" description="Basic and acidic residues" evidence="8">
    <location>
        <begin position="52"/>
        <end position="94"/>
    </location>
</feature>
<dbReference type="STRING" id="1128400.I2FUW9"/>
<evidence type="ECO:0000256" key="8">
    <source>
        <dbReference type="SAM" id="MobiDB-lite"/>
    </source>
</evidence>
<evidence type="ECO:0000256" key="2">
    <source>
        <dbReference type="ARBA" id="ARBA00004123"/>
    </source>
</evidence>
<comment type="caution">
    <text evidence="10">The sequence shown here is derived from an EMBL/GenBank/DDBJ whole genome shotgun (WGS) entry which is preliminary data.</text>
</comment>
<dbReference type="GO" id="GO:0071011">
    <property type="term" value="C:precatalytic spliceosome"/>
    <property type="evidence" value="ECO:0007669"/>
    <property type="project" value="TreeGrafter"/>
</dbReference>
<organism evidence="10 11">
    <name type="scientific">Ustilago hordei</name>
    <name type="common">Barley covered smut fungus</name>
    <dbReference type="NCBI Taxonomy" id="120017"/>
    <lineage>
        <taxon>Eukaryota</taxon>
        <taxon>Fungi</taxon>
        <taxon>Dikarya</taxon>
        <taxon>Basidiomycota</taxon>
        <taxon>Ustilaginomycotina</taxon>
        <taxon>Ustilaginomycetes</taxon>
        <taxon>Ustilaginales</taxon>
        <taxon>Ustilaginaceae</taxon>
        <taxon>Ustilago</taxon>
    </lineage>
</organism>
<comment type="similarity">
    <text evidence="3">Belongs to the SNUT3 family.</text>
</comment>